<dbReference type="Proteomes" id="UP000290092">
    <property type="component" value="Unassembled WGS sequence"/>
</dbReference>
<evidence type="ECO:0000313" key="3">
    <source>
        <dbReference type="Proteomes" id="UP000290092"/>
    </source>
</evidence>
<keyword evidence="1" id="KW-0472">Membrane</keyword>
<gene>
    <name evidence="2" type="ORF">CP985_03300</name>
</gene>
<evidence type="ECO:0000313" key="2">
    <source>
        <dbReference type="EMBL" id="RXK16450.1"/>
    </source>
</evidence>
<accession>A0AAX2AIQ3</accession>
<dbReference type="KEGG" id="amyt:AMYT_a0085"/>
<dbReference type="EMBL" id="NXID01000008">
    <property type="protein sequence ID" value="RXK16450.1"/>
    <property type="molecule type" value="Genomic_DNA"/>
</dbReference>
<name>A0AAX2AIQ3_9BACT</name>
<organism evidence="2 3">
    <name type="scientific">Malaciobacter mytili LMG 24559</name>
    <dbReference type="NCBI Taxonomy" id="1032238"/>
    <lineage>
        <taxon>Bacteria</taxon>
        <taxon>Pseudomonadati</taxon>
        <taxon>Campylobacterota</taxon>
        <taxon>Epsilonproteobacteria</taxon>
        <taxon>Campylobacterales</taxon>
        <taxon>Arcobacteraceae</taxon>
        <taxon>Malaciobacter</taxon>
    </lineage>
</organism>
<keyword evidence="1" id="KW-0812">Transmembrane</keyword>
<dbReference type="RefSeq" id="WP_114843291.1">
    <property type="nucleotide sequence ID" value="NZ_CP031220.1"/>
</dbReference>
<reference evidence="2 3" key="1">
    <citation type="submission" date="2017-09" db="EMBL/GenBank/DDBJ databases">
        <title>Genomics of the genus Arcobacter.</title>
        <authorList>
            <person name="Perez-Cataluna A."/>
            <person name="Figueras M.J."/>
            <person name="Salas-Masso N."/>
        </authorList>
    </citation>
    <scope>NUCLEOTIDE SEQUENCE [LARGE SCALE GENOMIC DNA]</scope>
    <source>
        <strain evidence="2 3">CECT 7386</strain>
    </source>
</reference>
<proteinExistence type="predicted"/>
<comment type="caution">
    <text evidence="2">The sequence shown here is derived from an EMBL/GenBank/DDBJ whole genome shotgun (WGS) entry which is preliminary data.</text>
</comment>
<keyword evidence="1" id="KW-1133">Transmembrane helix</keyword>
<sequence>MNLEKKYLLHIYKKQILYFLICFIPIFTLSYFWSKFNFSDFNFLLFLLLFTITYVFFKFAINIVKSSNFNHWHLRLNEDEENYINKKIEEFPDIKHYININNCKFKYCLFQIKMIVNELNERGKSEQTK</sequence>
<feature type="transmembrane region" description="Helical" evidence="1">
    <location>
        <begin position="45"/>
        <end position="64"/>
    </location>
</feature>
<evidence type="ECO:0000256" key="1">
    <source>
        <dbReference type="SAM" id="Phobius"/>
    </source>
</evidence>
<protein>
    <submittedName>
        <fullName evidence="2">Uncharacterized protein</fullName>
    </submittedName>
</protein>
<keyword evidence="3" id="KW-1185">Reference proteome</keyword>
<dbReference type="AlphaFoldDB" id="A0AAX2AIQ3"/>
<feature type="transmembrane region" description="Helical" evidence="1">
    <location>
        <begin position="16"/>
        <end position="33"/>
    </location>
</feature>